<dbReference type="AlphaFoldDB" id="A0AAV8X3J5"/>
<dbReference type="PANTHER" id="PTHR45823:SF1">
    <property type="entry name" value="T-SNARE COILED-COIL HOMOLOGY DOMAIN-CONTAINING PROTEIN"/>
    <property type="match status" value="1"/>
</dbReference>
<evidence type="ECO:0000313" key="2">
    <source>
        <dbReference type="Proteomes" id="UP001162162"/>
    </source>
</evidence>
<organism evidence="1 2">
    <name type="scientific">Aromia moschata</name>
    <dbReference type="NCBI Taxonomy" id="1265417"/>
    <lineage>
        <taxon>Eukaryota</taxon>
        <taxon>Metazoa</taxon>
        <taxon>Ecdysozoa</taxon>
        <taxon>Arthropoda</taxon>
        <taxon>Hexapoda</taxon>
        <taxon>Insecta</taxon>
        <taxon>Pterygota</taxon>
        <taxon>Neoptera</taxon>
        <taxon>Endopterygota</taxon>
        <taxon>Coleoptera</taxon>
        <taxon>Polyphaga</taxon>
        <taxon>Cucujiformia</taxon>
        <taxon>Chrysomeloidea</taxon>
        <taxon>Cerambycidae</taxon>
        <taxon>Cerambycinae</taxon>
        <taxon>Callichromatini</taxon>
        <taxon>Aromia</taxon>
    </lineage>
</organism>
<protein>
    <recommendedName>
        <fullName evidence="3">Retrotransposon gag domain-containing protein</fullName>
    </recommendedName>
</protein>
<sequence length="191" mass="21877">MRSTRLHGAVDPFTPPLRQVAIGIARCLTEKLNYKVPGSLEAFVRDNILRTDSDLPKANGWSLADILQTLSLEEQEDYHQLVRHLEMRYGQSHLEHVYHSQLENRCQKNNESLQEFEAGIERLVRLAYLSIPENAMERLAVQAFLDGLRDTQTRQALILARPSKLVDALARALEFEPTKQSSRSQAKVRKM</sequence>
<reference evidence="1" key="1">
    <citation type="journal article" date="2023" name="Insect Mol. Biol.">
        <title>Genome sequencing provides insights into the evolution of gene families encoding plant cell wall-degrading enzymes in longhorned beetles.</title>
        <authorList>
            <person name="Shin N.R."/>
            <person name="Okamura Y."/>
            <person name="Kirsch R."/>
            <person name="Pauchet Y."/>
        </authorList>
    </citation>
    <scope>NUCLEOTIDE SEQUENCE</scope>
    <source>
        <strain evidence="1">AMC_N1</strain>
    </source>
</reference>
<evidence type="ECO:0008006" key="3">
    <source>
        <dbReference type="Google" id="ProtNLM"/>
    </source>
</evidence>
<proteinExistence type="predicted"/>
<dbReference type="PANTHER" id="PTHR45823">
    <property type="entry name" value="T-SNARE COILED-COIL HOMOLOGY DOMAIN-CONTAINING PROTEIN"/>
    <property type="match status" value="1"/>
</dbReference>
<keyword evidence="2" id="KW-1185">Reference proteome</keyword>
<comment type="caution">
    <text evidence="1">The sequence shown here is derived from an EMBL/GenBank/DDBJ whole genome shotgun (WGS) entry which is preliminary data.</text>
</comment>
<accession>A0AAV8X3J5</accession>
<dbReference type="Proteomes" id="UP001162162">
    <property type="component" value="Unassembled WGS sequence"/>
</dbReference>
<dbReference type="EMBL" id="JAPWTK010001262">
    <property type="protein sequence ID" value="KAJ8933239.1"/>
    <property type="molecule type" value="Genomic_DNA"/>
</dbReference>
<name>A0AAV8X3J5_9CUCU</name>
<evidence type="ECO:0000313" key="1">
    <source>
        <dbReference type="EMBL" id="KAJ8933239.1"/>
    </source>
</evidence>
<gene>
    <name evidence="1" type="ORF">NQ318_011678</name>
</gene>